<name>A0A7Y6IRX2_9ACTN</name>
<dbReference type="NCBIfam" id="NF038319">
    <property type="entry name" value="DISARM_DrmC_I"/>
    <property type="match status" value="1"/>
</dbReference>
<dbReference type="InterPro" id="IPR047955">
    <property type="entry name" value="DrmC-like"/>
</dbReference>
<feature type="domain" description="PLD phosphodiesterase" evidence="1">
    <location>
        <begin position="144"/>
        <end position="171"/>
    </location>
</feature>
<dbReference type="SUPFAM" id="SSF56024">
    <property type="entry name" value="Phospholipase D/nuclease"/>
    <property type="match status" value="1"/>
</dbReference>
<dbReference type="Gene3D" id="3.30.870.10">
    <property type="entry name" value="Endonuclease Chain A"/>
    <property type="match status" value="1"/>
</dbReference>
<evidence type="ECO:0000313" key="2">
    <source>
        <dbReference type="EMBL" id="NUW43301.1"/>
    </source>
</evidence>
<dbReference type="GO" id="GO:0003824">
    <property type="term" value="F:catalytic activity"/>
    <property type="evidence" value="ECO:0007669"/>
    <property type="project" value="InterPro"/>
</dbReference>
<dbReference type="GO" id="GO:0006793">
    <property type="term" value="P:phosphorus metabolic process"/>
    <property type="evidence" value="ECO:0007669"/>
    <property type="project" value="UniProtKB-ARBA"/>
</dbReference>
<dbReference type="PROSITE" id="PS50035">
    <property type="entry name" value="PLD"/>
    <property type="match status" value="1"/>
</dbReference>
<accession>A0A7Y6IRX2</accession>
<evidence type="ECO:0000313" key="3">
    <source>
        <dbReference type="Proteomes" id="UP000546126"/>
    </source>
</evidence>
<dbReference type="SMART" id="SM00155">
    <property type="entry name" value="PLDc"/>
    <property type="match status" value="1"/>
</dbReference>
<gene>
    <name evidence="2" type="ORF">HT134_24660</name>
</gene>
<dbReference type="Proteomes" id="UP000546126">
    <property type="component" value="Unassembled WGS sequence"/>
</dbReference>
<dbReference type="Pfam" id="PF13091">
    <property type="entry name" value="PLDc_2"/>
    <property type="match status" value="1"/>
</dbReference>
<comment type="caution">
    <text evidence="2">The sequence shown here is derived from an EMBL/GenBank/DDBJ whole genome shotgun (WGS) entry which is preliminary data.</text>
</comment>
<organism evidence="2 3">
    <name type="scientific">Nonomuraea rhodomycinica</name>
    <dbReference type="NCBI Taxonomy" id="1712872"/>
    <lineage>
        <taxon>Bacteria</taxon>
        <taxon>Bacillati</taxon>
        <taxon>Actinomycetota</taxon>
        <taxon>Actinomycetes</taxon>
        <taxon>Streptosporangiales</taxon>
        <taxon>Streptosporangiaceae</taxon>
        <taxon>Nonomuraea</taxon>
    </lineage>
</organism>
<dbReference type="InterPro" id="IPR001736">
    <property type="entry name" value="PLipase_D/transphosphatidylase"/>
</dbReference>
<evidence type="ECO:0000259" key="1">
    <source>
        <dbReference type="PROSITE" id="PS50035"/>
    </source>
</evidence>
<sequence>MTAALRVLPPAHRAEIRALLQRIGPDSAVAALRAIEGARSAATSVAPVWTMPGHLARSGPLTSSATHLVDGARQSVTCSTFNFQRSSRLWEALRRAAQRPEISLRVYLDTQAAKQGLRRGPTTAQVAAHLRPGLVFSTKEFDGGYVRNHAKFIIVDHRFLLTTSANFSWSAEYSNIEFGVLIDNRNLAETVERELFRAEDFLFERINLP</sequence>
<reference evidence="2 3" key="1">
    <citation type="submission" date="2020-06" db="EMBL/GenBank/DDBJ databases">
        <authorList>
            <person name="Chanama M."/>
        </authorList>
    </citation>
    <scope>NUCLEOTIDE SEQUENCE [LARGE SCALE GENOMIC DNA]</scope>
    <source>
        <strain evidence="2 3">TBRC6557</strain>
    </source>
</reference>
<keyword evidence="3" id="KW-1185">Reference proteome</keyword>
<proteinExistence type="predicted"/>
<protein>
    <submittedName>
        <fullName evidence="2">Phospholipase</fullName>
    </submittedName>
</protein>
<dbReference type="AlphaFoldDB" id="A0A7Y6IRX2"/>
<dbReference type="InterPro" id="IPR025202">
    <property type="entry name" value="PLD-like_dom"/>
</dbReference>
<dbReference type="EMBL" id="JABWGO010000006">
    <property type="protein sequence ID" value="NUW43301.1"/>
    <property type="molecule type" value="Genomic_DNA"/>
</dbReference>